<name>A0A916N8B4_9PROT</name>
<dbReference type="EMBL" id="CAJQUM010000001">
    <property type="protein sequence ID" value="CAG4882396.1"/>
    <property type="molecule type" value="Genomic_DNA"/>
</dbReference>
<dbReference type="PANTHER" id="PTHR43800:SF1">
    <property type="entry name" value="PEPTIDYL-LYSINE N-ACETYLTRANSFERASE YJAB"/>
    <property type="match status" value="1"/>
</dbReference>
<protein>
    <submittedName>
        <fullName evidence="4">GNAT family N-acetyltransferase</fullName>
    </submittedName>
</protein>
<proteinExistence type="predicted"/>
<evidence type="ECO:0000259" key="3">
    <source>
        <dbReference type="PROSITE" id="PS51186"/>
    </source>
</evidence>
<dbReference type="Proteomes" id="UP000742786">
    <property type="component" value="Unassembled WGS sequence"/>
</dbReference>
<dbReference type="PROSITE" id="PS51186">
    <property type="entry name" value="GNAT"/>
    <property type="match status" value="1"/>
</dbReference>
<evidence type="ECO:0000313" key="4">
    <source>
        <dbReference type="EMBL" id="CAG4882396.1"/>
    </source>
</evidence>
<dbReference type="Pfam" id="PF13508">
    <property type="entry name" value="Acetyltransf_7"/>
    <property type="match status" value="1"/>
</dbReference>
<keyword evidence="5" id="KW-1185">Reference proteome</keyword>
<dbReference type="InterPro" id="IPR000182">
    <property type="entry name" value="GNAT_dom"/>
</dbReference>
<reference evidence="4" key="1">
    <citation type="submission" date="2021-04" db="EMBL/GenBank/DDBJ databases">
        <authorList>
            <person name="Hornung B."/>
        </authorList>
    </citation>
    <scope>NUCLEOTIDE SEQUENCE</scope>
    <source>
        <strain evidence="4">G5G6</strain>
    </source>
</reference>
<dbReference type="GO" id="GO:0016747">
    <property type="term" value="F:acyltransferase activity, transferring groups other than amino-acyl groups"/>
    <property type="evidence" value="ECO:0007669"/>
    <property type="project" value="InterPro"/>
</dbReference>
<dbReference type="AlphaFoldDB" id="A0A916N8B4"/>
<sequence length="167" mass="18748">MRIRNSVANDFEAILAIINDAAQAYRGVIPSDRWHEPYMSADELAKEIASGVIFWMAEDNGQLLGVMGIQDKEDVALVRHAYTATALQRKGIGTKLLRRVEALAGKPILIGTWADASWAIEFYRRNGFTVVSDGDKNRLLRAYWSVPVRQVETSVVLADRRWMKAQG</sequence>
<feature type="domain" description="N-acetyltransferase" evidence="3">
    <location>
        <begin position="1"/>
        <end position="149"/>
    </location>
</feature>
<dbReference type="CDD" id="cd04301">
    <property type="entry name" value="NAT_SF"/>
    <property type="match status" value="1"/>
</dbReference>
<dbReference type="PANTHER" id="PTHR43800">
    <property type="entry name" value="PEPTIDYL-LYSINE N-ACETYLTRANSFERASE YJAB"/>
    <property type="match status" value="1"/>
</dbReference>
<dbReference type="InterPro" id="IPR016181">
    <property type="entry name" value="Acyl_CoA_acyltransferase"/>
</dbReference>
<gene>
    <name evidence="4" type="ORF">GTOL_10278</name>
</gene>
<keyword evidence="1" id="KW-0808">Transferase</keyword>
<dbReference type="SUPFAM" id="SSF55729">
    <property type="entry name" value="Acyl-CoA N-acyltransferases (Nat)"/>
    <property type="match status" value="1"/>
</dbReference>
<evidence type="ECO:0000256" key="1">
    <source>
        <dbReference type="ARBA" id="ARBA00022679"/>
    </source>
</evidence>
<organism evidence="4 5">
    <name type="scientific">Georgfuchsia toluolica</name>
    <dbReference type="NCBI Taxonomy" id="424218"/>
    <lineage>
        <taxon>Bacteria</taxon>
        <taxon>Pseudomonadati</taxon>
        <taxon>Pseudomonadota</taxon>
        <taxon>Betaproteobacteria</taxon>
        <taxon>Nitrosomonadales</taxon>
        <taxon>Sterolibacteriaceae</taxon>
        <taxon>Georgfuchsia</taxon>
    </lineage>
</organism>
<evidence type="ECO:0000256" key="2">
    <source>
        <dbReference type="ARBA" id="ARBA00023315"/>
    </source>
</evidence>
<keyword evidence="2" id="KW-0012">Acyltransferase</keyword>
<comment type="caution">
    <text evidence="4">The sequence shown here is derived from an EMBL/GenBank/DDBJ whole genome shotgun (WGS) entry which is preliminary data.</text>
</comment>
<dbReference type="Gene3D" id="3.40.630.30">
    <property type="match status" value="1"/>
</dbReference>
<accession>A0A916N8B4</accession>
<evidence type="ECO:0000313" key="5">
    <source>
        <dbReference type="Proteomes" id="UP000742786"/>
    </source>
</evidence>